<dbReference type="GO" id="GO:0005813">
    <property type="term" value="C:centrosome"/>
    <property type="evidence" value="ECO:0007669"/>
    <property type="project" value="TreeGrafter"/>
</dbReference>
<evidence type="ECO:0000256" key="4">
    <source>
        <dbReference type="ARBA" id="ARBA00022553"/>
    </source>
</evidence>
<evidence type="ECO:0000256" key="1">
    <source>
        <dbReference type="ARBA" id="ARBA00004245"/>
    </source>
</evidence>
<keyword evidence="3" id="KW-0963">Cytoplasm</keyword>
<keyword evidence="9" id="KW-1185">Reference proteome</keyword>
<evidence type="ECO:0000256" key="5">
    <source>
        <dbReference type="ARBA" id="ARBA00023212"/>
    </source>
</evidence>
<keyword evidence="5" id="KW-0206">Cytoskeleton</keyword>
<comment type="caution">
    <text evidence="8">The sequence shown here is derived from an EMBL/GenBank/DDBJ whole genome shotgun (WGS) entry which is preliminary data.</text>
</comment>
<comment type="similarity">
    <text evidence="2">Belongs to the CKAP2 family.</text>
</comment>
<dbReference type="Pfam" id="PF15297">
    <property type="entry name" value="CKAP2_C"/>
    <property type="match status" value="2"/>
</dbReference>
<dbReference type="GO" id="GO:0072686">
    <property type="term" value="C:mitotic spindle"/>
    <property type="evidence" value="ECO:0007669"/>
    <property type="project" value="TreeGrafter"/>
</dbReference>
<dbReference type="InterPro" id="IPR029197">
    <property type="entry name" value="CKAP2_C"/>
</dbReference>
<accession>A0AAN9DFG6</accession>
<comment type="subcellular location">
    <subcellularLocation>
        <location evidence="1">Cytoplasm</location>
        <location evidence="1">Cytoskeleton</location>
    </subcellularLocation>
</comment>
<reference evidence="8 9" key="1">
    <citation type="submission" date="2024-02" db="EMBL/GenBank/DDBJ databases">
        <title>Chromosome-level genome assembly of the Eurasian Minnow (Phoxinus phoxinus).</title>
        <authorList>
            <person name="Oriowo T.O."/>
            <person name="Martin S."/>
            <person name="Stange M."/>
            <person name="Chrysostomakis Y."/>
            <person name="Brown T."/>
            <person name="Winkler S."/>
            <person name="Kukowka S."/>
            <person name="Myers E.W."/>
            <person name="Bohne A."/>
        </authorList>
    </citation>
    <scope>NUCLEOTIDE SEQUENCE [LARGE SCALE GENOMIC DNA]</scope>
    <source>
        <strain evidence="8">ZFMK-TIS-60720</strain>
        <tissue evidence="8">Whole Organism</tissue>
    </source>
</reference>
<protein>
    <recommendedName>
        <fullName evidence="7">Cytoskeleton-associated protein 2 C-terminal domain-containing protein</fullName>
    </recommendedName>
</protein>
<feature type="domain" description="Cytoskeleton-associated protein 2 C-terminal" evidence="7">
    <location>
        <begin position="621"/>
        <end position="716"/>
    </location>
</feature>
<dbReference type="GO" id="GO:0005829">
    <property type="term" value="C:cytosol"/>
    <property type="evidence" value="ECO:0007669"/>
    <property type="project" value="TreeGrafter"/>
</dbReference>
<evidence type="ECO:0000256" key="2">
    <source>
        <dbReference type="ARBA" id="ARBA00009468"/>
    </source>
</evidence>
<evidence type="ECO:0000256" key="3">
    <source>
        <dbReference type="ARBA" id="ARBA00022490"/>
    </source>
</evidence>
<gene>
    <name evidence="8" type="ORF">R3I93_002732</name>
</gene>
<feature type="compositionally biased region" description="Low complexity" evidence="6">
    <location>
        <begin position="227"/>
        <end position="240"/>
    </location>
</feature>
<sequence length="733" mass="80957">METVTGGDVSKLSKIEQRKLKLAEYLVGKGRLKAPNPKPYLKDIPITKKHAENNQKDKIRGDAKENCGINGTNVKEVKRVKKLAEVNKNTSTKKGLSLHSLAKAPALSSSNTCQAGVHGLKKTQSNITASLQNPRKPHKAEKTTASIHAANRTRSQSLQNGQHKAHQAQPASHASNTTQTSRKSSLVSVCDPSKSAYGISAHRRTDQTSRTKTELQSTRPLAKKLTETTIKTTSTATLKSQRPMSTTGTKIQTNNVSKTQAKLTQQPRSQSAVPKFGIHNSSSQSSKPMSRKSNSATNRFDVTQRKDISCIITKVDATKTKSHCPITNRVTRASVSTLSKPANSEGSAIIKNKQNITVKPNCATAKPTSATASTKLLGRNTKSCVLPQTSTAPQELQRPAKRSSQAKPTVQFQTPKSSFCPSTQGVRTAPVEGRKMPTAAQEQRLCKLQEWRESRGITYKRPPMPVRLVRRKTVSAIPQPYWASIEKEDEVHNIVFAVDRSLDDCIQLLQQGFPVEKVRDVLSRVPMAQKFAKYWICQARLMEREGNLEVLPMFQEAIRVVREPVDELRSVVFEILKKSQIQGMSPMPETVETSMHDEQEVGDVMCTPKPVGALICGMRGDSSVVKYKITATPGGKRSQQGVESGQVDGHEIRFFTPVRRSVRIEKTALRYPTALQEHDPCVTSLCDLAGESKEEVEGYTQPQSSPVYVYRENEALSDHVQVKLVYPEEVETL</sequence>
<evidence type="ECO:0000259" key="7">
    <source>
        <dbReference type="Pfam" id="PF15297"/>
    </source>
</evidence>
<feature type="compositionally biased region" description="Polar residues" evidence="6">
    <location>
        <begin position="402"/>
        <end position="426"/>
    </location>
</feature>
<feature type="compositionally biased region" description="Low complexity" evidence="6">
    <location>
        <begin position="281"/>
        <end position="295"/>
    </location>
</feature>
<feature type="region of interest" description="Disordered" evidence="6">
    <location>
        <begin position="125"/>
        <end position="300"/>
    </location>
</feature>
<evidence type="ECO:0000313" key="9">
    <source>
        <dbReference type="Proteomes" id="UP001364617"/>
    </source>
</evidence>
<feature type="compositionally biased region" description="Polar residues" evidence="6">
    <location>
        <begin position="169"/>
        <end position="187"/>
    </location>
</feature>
<feature type="compositionally biased region" description="Polar residues" evidence="6">
    <location>
        <begin position="242"/>
        <end position="272"/>
    </location>
</feature>
<dbReference type="Proteomes" id="UP001364617">
    <property type="component" value="Unassembled WGS sequence"/>
</dbReference>
<keyword evidence="4" id="KW-0597">Phosphoprotein</keyword>
<feature type="compositionally biased region" description="Polar residues" evidence="6">
    <location>
        <begin position="152"/>
        <end position="162"/>
    </location>
</feature>
<dbReference type="AlphaFoldDB" id="A0AAN9DFG6"/>
<feature type="region of interest" description="Disordered" evidence="6">
    <location>
        <begin position="384"/>
        <end position="439"/>
    </location>
</feature>
<dbReference type="PANTHER" id="PTHR47078">
    <property type="entry name" value="CYTOSKELETON-ASSOCIATED PROTEIN 2-LIKE"/>
    <property type="match status" value="1"/>
</dbReference>
<dbReference type="EMBL" id="JAYKXH010000003">
    <property type="protein sequence ID" value="KAK7172698.1"/>
    <property type="molecule type" value="Genomic_DNA"/>
</dbReference>
<feature type="compositionally biased region" description="Basic and acidic residues" evidence="6">
    <location>
        <begin position="203"/>
        <end position="213"/>
    </location>
</feature>
<name>A0AAN9DFG6_9TELE</name>
<feature type="domain" description="Cytoskeleton-associated protein 2 C-terminal" evidence="7">
    <location>
        <begin position="422"/>
        <end position="606"/>
    </location>
</feature>
<evidence type="ECO:0000313" key="8">
    <source>
        <dbReference type="EMBL" id="KAK7172698.1"/>
    </source>
</evidence>
<organism evidence="8 9">
    <name type="scientific">Phoxinus phoxinus</name>
    <name type="common">Eurasian minnow</name>
    <dbReference type="NCBI Taxonomy" id="58324"/>
    <lineage>
        <taxon>Eukaryota</taxon>
        <taxon>Metazoa</taxon>
        <taxon>Chordata</taxon>
        <taxon>Craniata</taxon>
        <taxon>Vertebrata</taxon>
        <taxon>Euteleostomi</taxon>
        <taxon>Actinopterygii</taxon>
        <taxon>Neopterygii</taxon>
        <taxon>Teleostei</taxon>
        <taxon>Ostariophysi</taxon>
        <taxon>Cypriniformes</taxon>
        <taxon>Leuciscidae</taxon>
        <taxon>Phoxininae</taxon>
        <taxon>Phoxinus</taxon>
    </lineage>
</organism>
<proteinExistence type="inferred from homology"/>
<feature type="compositionally biased region" description="Polar residues" evidence="6">
    <location>
        <begin position="384"/>
        <end position="394"/>
    </location>
</feature>
<dbReference type="PANTHER" id="PTHR47078:SF1">
    <property type="entry name" value="CYTOSKELETON-ASSOCIATED PROTEIN 2-LIKE"/>
    <property type="match status" value="1"/>
</dbReference>
<dbReference type="InterPro" id="IPR052855">
    <property type="entry name" value="CKAP2-like"/>
</dbReference>
<evidence type="ECO:0000256" key="6">
    <source>
        <dbReference type="SAM" id="MobiDB-lite"/>
    </source>
</evidence>